<name>A0ABW2EJV0_9BACI</name>
<dbReference type="InterPro" id="IPR028161">
    <property type="entry name" value="Met8-like"/>
</dbReference>
<comment type="pathway">
    <text evidence="1">Porphyrin-containing compound metabolism; siroheme biosynthesis; sirohydrochlorin from precorrin-2: step 1/1.</text>
</comment>
<evidence type="ECO:0000313" key="9">
    <source>
        <dbReference type="Proteomes" id="UP001596410"/>
    </source>
</evidence>
<keyword evidence="3" id="KW-0560">Oxidoreductase</keyword>
<proteinExistence type="predicted"/>
<dbReference type="InterPro" id="IPR006367">
    <property type="entry name" value="Sirohaem_synthase_N"/>
</dbReference>
<evidence type="ECO:0000256" key="5">
    <source>
        <dbReference type="ARBA" id="ARBA00023244"/>
    </source>
</evidence>
<comment type="catalytic activity">
    <reaction evidence="6">
        <text>precorrin-2 + NAD(+) = sirohydrochlorin + NADH + 2 H(+)</text>
        <dbReference type="Rhea" id="RHEA:15613"/>
        <dbReference type="ChEBI" id="CHEBI:15378"/>
        <dbReference type="ChEBI" id="CHEBI:57540"/>
        <dbReference type="ChEBI" id="CHEBI:57945"/>
        <dbReference type="ChEBI" id="CHEBI:58351"/>
        <dbReference type="ChEBI" id="CHEBI:58827"/>
        <dbReference type="EC" id="1.3.1.76"/>
    </reaction>
</comment>
<dbReference type="EMBL" id="JBHSZV010000029">
    <property type="protein sequence ID" value="MFC7062560.1"/>
    <property type="molecule type" value="Genomic_DNA"/>
</dbReference>
<keyword evidence="4" id="KW-0520">NAD</keyword>
<dbReference type="SUPFAM" id="SSF75615">
    <property type="entry name" value="Siroheme synthase middle domains-like"/>
    <property type="match status" value="1"/>
</dbReference>
<evidence type="ECO:0000256" key="6">
    <source>
        <dbReference type="ARBA" id="ARBA00047561"/>
    </source>
</evidence>
<dbReference type="Gene3D" id="3.40.50.720">
    <property type="entry name" value="NAD(P)-binding Rossmann-like Domain"/>
    <property type="match status" value="1"/>
</dbReference>
<dbReference type="SUPFAM" id="SSF51735">
    <property type="entry name" value="NAD(P)-binding Rossmann-fold domains"/>
    <property type="match status" value="1"/>
</dbReference>
<dbReference type="PANTHER" id="PTHR35330">
    <property type="entry name" value="SIROHEME BIOSYNTHESIS PROTEIN MET8"/>
    <property type="match status" value="1"/>
</dbReference>
<evidence type="ECO:0000256" key="4">
    <source>
        <dbReference type="ARBA" id="ARBA00023027"/>
    </source>
</evidence>
<evidence type="ECO:0000313" key="8">
    <source>
        <dbReference type="EMBL" id="MFC7062560.1"/>
    </source>
</evidence>
<dbReference type="PANTHER" id="PTHR35330:SF1">
    <property type="entry name" value="SIROHEME BIOSYNTHESIS PROTEIN MET8"/>
    <property type="match status" value="1"/>
</dbReference>
<dbReference type="InterPro" id="IPR036291">
    <property type="entry name" value="NAD(P)-bd_dom_sf"/>
</dbReference>
<dbReference type="EC" id="1.3.1.76" evidence="2"/>
<keyword evidence="5" id="KW-0627">Porphyrin biosynthesis</keyword>
<organism evidence="8 9">
    <name type="scientific">Halobacillus seohaensis</name>
    <dbReference type="NCBI Taxonomy" id="447421"/>
    <lineage>
        <taxon>Bacteria</taxon>
        <taxon>Bacillati</taxon>
        <taxon>Bacillota</taxon>
        <taxon>Bacilli</taxon>
        <taxon>Bacillales</taxon>
        <taxon>Bacillaceae</taxon>
        <taxon>Halobacillus</taxon>
    </lineage>
</organism>
<evidence type="ECO:0000256" key="3">
    <source>
        <dbReference type="ARBA" id="ARBA00023002"/>
    </source>
</evidence>
<evidence type="ECO:0000259" key="7">
    <source>
        <dbReference type="Pfam" id="PF14824"/>
    </source>
</evidence>
<dbReference type="NCBIfam" id="NF005222">
    <property type="entry name" value="PRK06718.1"/>
    <property type="match status" value="1"/>
</dbReference>
<gene>
    <name evidence="8" type="ORF">ACFQIC_11900</name>
</gene>
<accession>A0ABW2EJV0</accession>
<evidence type="ECO:0000256" key="1">
    <source>
        <dbReference type="ARBA" id="ARBA00005010"/>
    </source>
</evidence>
<dbReference type="Pfam" id="PF14824">
    <property type="entry name" value="Sirohm_synth_M"/>
    <property type="match status" value="1"/>
</dbReference>
<protein>
    <recommendedName>
        <fullName evidence="2">precorrin-2 dehydrogenase</fullName>
        <ecNumber evidence="2">1.3.1.76</ecNumber>
    </recommendedName>
</protein>
<comment type="caution">
    <text evidence="8">The sequence shown here is derived from an EMBL/GenBank/DDBJ whole genome shotgun (WGS) entry which is preliminary data.</text>
</comment>
<dbReference type="Pfam" id="PF22440">
    <property type="entry name" value="SirC_C"/>
    <property type="match status" value="1"/>
</dbReference>
<keyword evidence="9" id="KW-1185">Reference proteome</keyword>
<reference evidence="9" key="1">
    <citation type="journal article" date="2019" name="Int. J. Syst. Evol. Microbiol.">
        <title>The Global Catalogue of Microorganisms (GCM) 10K type strain sequencing project: providing services to taxonomists for standard genome sequencing and annotation.</title>
        <authorList>
            <consortium name="The Broad Institute Genomics Platform"/>
            <consortium name="The Broad Institute Genome Sequencing Center for Infectious Disease"/>
            <person name="Wu L."/>
            <person name="Ma J."/>
        </authorList>
    </citation>
    <scope>NUCLEOTIDE SEQUENCE [LARGE SCALE GENOMIC DNA]</scope>
    <source>
        <strain evidence="9">CGMCC 4.1621</strain>
    </source>
</reference>
<dbReference type="Pfam" id="PF13241">
    <property type="entry name" value="NAD_binding_7"/>
    <property type="match status" value="1"/>
</dbReference>
<dbReference type="RefSeq" id="WP_204712096.1">
    <property type="nucleotide sequence ID" value="NZ_JBHSZV010000029.1"/>
</dbReference>
<dbReference type="Gene3D" id="1.10.8.610">
    <property type="entry name" value="SirC, precorrin-2 dehydrogenase, C-terminal helical domain-like"/>
    <property type="match status" value="1"/>
</dbReference>
<feature type="domain" description="Siroheme synthase central" evidence="7">
    <location>
        <begin position="118"/>
        <end position="145"/>
    </location>
</feature>
<dbReference type="InterPro" id="IPR028281">
    <property type="entry name" value="Sirohaem_synthase_central"/>
</dbReference>
<dbReference type="Proteomes" id="UP001596410">
    <property type="component" value="Unassembled WGS sequence"/>
</dbReference>
<evidence type="ECO:0000256" key="2">
    <source>
        <dbReference type="ARBA" id="ARBA00012400"/>
    </source>
</evidence>
<dbReference type="InterPro" id="IPR042518">
    <property type="entry name" value="SirC_C"/>
</dbReference>
<sequence length="202" mass="22863">MTSIPLMIDLKNKKTVVIGGGTLAERRIRTLLEGEASIHVISPEIRSTLYSFFKQGLLQWSEKKFVPGDLKDAALIIVATNDSEINQSVVQHAPAHAWINAVERASDGDVHFPSYFKRGRLSISVSTGGASPTLASKIKKQLEEQYDDSYEAYLDFLFEARTLLKESSLSHEKKKTLLKQLVIEDFMDTEKQKEMLDWLNKY</sequence>
<dbReference type="NCBIfam" id="TIGR01470">
    <property type="entry name" value="cysG_Nterm"/>
    <property type="match status" value="1"/>
</dbReference>